<dbReference type="Gene3D" id="1.10.220.150">
    <property type="entry name" value="Arf GTPase activating protein"/>
    <property type="match status" value="1"/>
</dbReference>
<dbReference type="Gene3D" id="2.30.29.30">
    <property type="entry name" value="Pleckstrin-homology domain (PH domain)/Phosphotyrosine-binding domain (PTB)"/>
    <property type="match status" value="1"/>
</dbReference>
<evidence type="ECO:0000256" key="2">
    <source>
        <dbReference type="ARBA" id="ARBA00022723"/>
    </source>
</evidence>
<feature type="domain" description="PH" evidence="6">
    <location>
        <begin position="180"/>
        <end position="281"/>
    </location>
</feature>
<evidence type="ECO:0000259" key="6">
    <source>
        <dbReference type="PROSITE" id="PS50003"/>
    </source>
</evidence>
<dbReference type="Proteomes" id="UP000193498">
    <property type="component" value="Unassembled WGS sequence"/>
</dbReference>
<dbReference type="PANTHER" id="PTHR23180">
    <property type="entry name" value="CENTAURIN/ARF"/>
    <property type="match status" value="1"/>
</dbReference>
<dbReference type="FunFam" id="1.10.220.150:FF:000009">
    <property type="entry name" value="stromal membrane-associated protein 1 isoform X1"/>
    <property type="match status" value="1"/>
</dbReference>
<dbReference type="PROSITE" id="PS50115">
    <property type="entry name" value="ARFGAP"/>
    <property type="match status" value="1"/>
</dbReference>
<dbReference type="PRINTS" id="PR00405">
    <property type="entry name" value="REVINTRACTNG"/>
</dbReference>
<keyword evidence="1" id="KW-0343">GTPase activation</keyword>
<keyword evidence="4" id="KW-0862">Zinc</keyword>
<feature type="non-terminal residue" evidence="8">
    <location>
        <position position="431"/>
    </location>
</feature>
<dbReference type="EMBL" id="MCFE01000057">
    <property type="protein sequence ID" value="ORY02437.1"/>
    <property type="molecule type" value="Genomic_DNA"/>
</dbReference>
<dbReference type="InterPro" id="IPR001849">
    <property type="entry name" value="PH_domain"/>
</dbReference>
<proteinExistence type="predicted"/>
<dbReference type="SUPFAM" id="SSF50729">
    <property type="entry name" value="PH domain-like"/>
    <property type="match status" value="1"/>
</dbReference>
<dbReference type="InterPro" id="IPR027267">
    <property type="entry name" value="AH/BAR_dom_sf"/>
</dbReference>
<dbReference type="Pfam" id="PF00169">
    <property type="entry name" value="PH"/>
    <property type="match status" value="1"/>
</dbReference>
<protein>
    <submittedName>
        <fullName evidence="8">ArfGap-domain-containing protein</fullName>
    </submittedName>
</protein>
<dbReference type="AlphaFoldDB" id="A0A1Y1YXK4"/>
<dbReference type="PANTHER" id="PTHR23180:SF160">
    <property type="entry name" value="ADP-RIBOSYLATION FACTOR GTPASE-ACTIVATING PROTEIN EFFECTOR PROTEIN 1"/>
    <property type="match status" value="1"/>
</dbReference>
<evidence type="ECO:0000259" key="7">
    <source>
        <dbReference type="PROSITE" id="PS50115"/>
    </source>
</evidence>
<dbReference type="InterPro" id="IPR045258">
    <property type="entry name" value="ACAP1/2/3-like"/>
</dbReference>
<dbReference type="SUPFAM" id="SSF57863">
    <property type="entry name" value="ArfGap/RecO-like zinc finger"/>
    <property type="match status" value="1"/>
</dbReference>
<feature type="domain" description="Arf-GAP" evidence="7">
    <location>
        <begin position="319"/>
        <end position="431"/>
    </location>
</feature>
<dbReference type="Pfam" id="PF01412">
    <property type="entry name" value="ArfGap"/>
    <property type="match status" value="1"/>
</dbReference>
<dbReference type="SMART" id="SM00105">
    <property type="entry name" value="ArfGap"/>
    <property type="match status" value="1"/>
</dbReference>
<dbReference type="InParanoid" id="A0A1Y1YXK4"/>
<evidence type="ECO:0000313" key="8">
    <source>
        <dbReference type="EMBL" id="ORY02437.1"/>
    </source>
</evidence>
<organism evidence="8 9">
    <name type="scientific">Basidiobolus meristosporus CBS 931.73</name>
    <dbReference type="NCBI Taxonomy" id="1314790"/>
    <lineage>
        <taxon>Eukaryota</taxon>
        <taxon>Fungi</taxon>
        <taxon>Fungi incertae sedis</taxon>
        <taxon>Zoopagomycota</taxon>
        <taxon>Entomophthoromycotina</taxon>
        <taxon>Basidiobolomycetes</taxon>
        <taxon>Basidiobolales</taxon>
        <taxon>Basidiobolaceae</taxon>
        <taxon>Basidiobolus</taxon>
    </lineage>
</organism>
<accession>A0A1Y1YXK4</accession>
<keyword evidence="9" id="KW-1185">Reference proteome</keyword>
<dbReference type="SUPFAM" id="SSF103657">
    <property type="entry name" value="BAR/IMD domain-like"/>
    <property type="match status" value="1"/>
</dbReference>
<evidence type="ECO:0000313" key="9">
    <source>
        <dbReference type="Proteomes" id="UP000193498"/>
    </source>
</evidence>
<keyword evidence="2" id="KW-0479">Metal-binding</keyword>
<evidence type="ECO:0000256" key="5">
    <source>
        <dbReference type="PROSITE-ProRule" id="PRU00288"/>
    </source>
</evidence>
<dbReference type="SMART" id="SM00233">
    <property type="entry name" value="PH"/>
    <property type="match status" value="1"/>
</dbReference>
<dbReference type="InterPro" id="IPR038508">
    <property type="entry name" value="ArfGAP_dom_sf"/>
</dbReference>
<keyword evidence="3 5" id="KW-0863">Zinc-finger</keyword>
<dbReference type="GO" id="GO:0005096">
    <property type="term" value="F:GTPase activator activity"/>
    <property type="evidence" value="ECO:0007669"/>
    <property type="project" value="UniProtKB-KW"/>
</dbReference>
<dbReference type="InterPro" id="IPR001164">
    <property type="entry name" value="ArfGAP_dom"/>
</dbReference>
<dbReference type="OrthoDB" id="10266696at2759"/>
<evidence type="ECO:0000256" key="1">
    <source>
        <dbReference type="ARBA" id="ARBA00022468"/>
    </source>
</evidence>
<dbReference type="PROSITE" id="PS50003">
    <property type="entry name" value="PH_DOMAIN"/>
    <property type="match status" value="1"/>
</dbReference>
<dbReference type="InterPro" id="IPR037278">
    <property type="entry name" value="ARFGAP/RecO"/>
</dbReference>
<dbReference type="Gene3D" id="1.20.1270.60">
    <property type="entry name" value="Arfaptin homology (AH) domain/BAR domain"/>
    <property type="match status" value="1"/>
</dbReference>
<dbReference type="GO" id="GO:0008270">
    <property type="term" value="F:zinc ion binding"/>
    <property type="evidence" value="ECO:0007669"/>
    <property type="project" value="UniProtKB-KW"/>
</dbReference>
<comment type="caution">
    <text evidence="8">The sequence shown here is derived from an EMBL/GenBank/DDBJ whole genome shotgun (WGS) entry which is preliminary data.</text>
</comment>
<evidence type="ECO:0000256" key="3">
    <source>
        <dbReference type="ARBA" id="ARBA00022771"/>
    </source>
</evidence>
<dbReference type="InterPro" id="IPR011993">
    <property type="entry name" value="PH-like_dom_sf"/>
</dbReference>
<name>A0A1Y1YXK4_9FUNG</name>
<gene>
    <name evidence="8" type="ORF">K493DRAFT_386418</name>
</gene>
<dbReference type="CDD" id="cd08204">
    <property type="entry name" value="ArfGap"/>
    <property type="match status" value="1"/>
</dbReference>
<reference evidence="8 9" key="1">
    <citation type="submission" date="2016-07" db="EMBL/GenBank/DDBJ databases">
        <title>Pervasive Adenine N6-methylation of Active Genes in Fungi.</title>
        <authorList>
            <consortium name="DOE Joint Genome Institute"/>
            <person name="Mondo S.J."/>
            <person name="Dannebaum R.O."/>
            <person name="Kuo R.C."/>
            <person name="Labutti K."/>
            <person name="Haridas S."/>
            <person name="Kuo A."/>
            <person name="Salamov A."/>
            <person name="Ahrendt S.R."/>
            <person name="Lipzen A."/>
            <person name="Sullivan W."/>
            <person name="Andreopoulos W.B."/>
            <person name="Clum A."/>
            <person name="Lindquist E."/>
            <person name="Daum C."/>
            <person name="Ramamoorthy G.K."/>
            <person name="Gryganskyi A."/>
            <person name="Culley D."/>
            <person name="Magnuson J.K."/>
            <person name="James T.Y."/>
            <person name="O'Malley M.A."/>
            <person name="Stajich J.E."/>
            <person name="Spatafora J.W."/>
            <person name="Visel A."/>
            <person name="Grigoriev I.V."/>
        </authorList>
    </citation>
    <scope>NUCLEOTIDE SEQUENCE [LARGE SCALE GENOMIC DNA]</scope>
    <source>
        <strain evidence="8 9">CBS 931.73</strain>
    </source>
</reference>
<evidence type="ECO:0000256" key="4">
    <source>
        <dbReference type="ARBA" id="ARBA00022833"/>
    </source>
</evidence>
<sequence length="431" mass="49112">MREAEEFYHTEAKHLSIKNDRDRSRKHVSSDQKYDKKRNLFEQKMLEFYSFTHELTEGPREEELLLCFVGFAQRCFEHIRTANEVVHQRGLELNEIMGYLKNQADVVVEQRKLIEEKQRHLGELISASESAISSSKSENSRNFVSLMRSKSSAIRDKLTNRMVGVRDLGSFNAEQASSAGRHKEGILYSPNRHRTPNLESSWQSNWCVISKGQFSEIVNWKKKPDAHKASISLKLASVRQLPDSERRFCFELVTLQGSRVYQALSNEDMIDWMNVLKNAIESQLNGTGSSPDLRSLAIPGDDTVAARRSEDFSDDYVESSLITAFRTDPSNRYCADCGSKGPEWCSINLGILLCIECSGVHRSLGTHISKIRSLTLDNSFTPDLIDMVRSVGNRMANSIWEAVLTVKKPVNSDSRDVKAAFIRAKYVERRF</sequence>
<dbReference type="STRING" id="1314790.A0A1Y1YXK4"/>